<dbReference type="SMART" id="SM00333">
    <property type="entry name" value="TUDOR"/>
    <property type="match status" value="1"/>
</dbReference>
<gene>
    <name evidence="3" type="ORF">SRS1_15644</name>
</gene>
<organism evidence="3 4">
    <name type="scientific">Sporisorium reilianum f. sp. reilianum</name>
    <dbReference type="NCBI Taxonomy" id="72559"/>
    <lineage>
        <taxon>Eukaryota</taxon>
        <taxon>Fungi</taxon>
        <taxon>Dikarya</taxon>
        <taxon>Basidiomycota</taxon>
        <taxon>Ustilaginomycotina</taxon>
        <taxon>Ustilaginomycetes</taxon>
        <taxon>Ustilaginales</taxon>
        <taxon>Ustilaginaceae</taxon>
        <taxon>Sporisorium</taxon>
    </lineage>
</organism>
<sequence>MDETELELYTLQLDQVASALAKDPANQDLVQLKAELENLIRLTRSLVEPTPHDAASSSSSSQPRGTSGSSSSNGRSGEGSGAGRQADTRAERGRYSVGQQVMARYSADGKLYSAVVEAVEGAGRVRVRYEGYGNSEVLAESAVQASTSGPPPPHAPPPPPQASTATPPPPPPPPSSAPLPAPPPPSSTTYPPPPPPPTAPLDDRALRKHRNEKKLVRREHKSQVQQQKAASWQKFASKATKNKTLKKSIFGTSDDPYAKVGVSKSQPPKPA</sequence>
<evidence type="ECO:0000256" key="1">
    <source>
        <dbReference type="SAM" id="MobiDB-lite"/>
    </source>
</evidence>
<dbReference type="CDD" id="cd21182">
    <property type="entry name" value="Tudor_SMN_SPF30-like"/>
    <property type="match status" value="1"/>
</dbReference>
<dbReference type="Gene3D" id="2.30.30.140">
    <property type="match status" value="1"/>
</dbReference>
<reference evidence="3 4" key="1">
    <citation type="submission" date="2017-02" db="EMBL/GenBank/DDBJ databases">
        <authorList>
            <person name="Peterson S.W."/>
        </authorList>
    </citation>
    <scope>NUCLEOTIDE SEQUENCE [LARGE SCALE GENOMIC DNA]</scope>
    <source>
        <strain evidence="3 4">SRS1_H2-8</strain>
    </source>
</reference>
<evidence type="ECO:0000313" key="4">
    <source>
        <dbReference type="Proteomes" id="UP000239563"/>
    </source>
</evidence>
<dbReference type="SUPFAM" id="SSF63748">
    <property type="entry name" value="Tudor/PWWP/MBT"/>
    <property type="match status" value="1"/>
</dbReference>
<dbReference type="InterPro" id="IPR051425">
    <property type="entry name" value="Formin_Homology"/>
</dbReference>
<feature type="domain" description="Tudor" evidence="2">
    <location>
        <begin position="94"/>
        <end position="153"/>
    </location>
</feature>
<evidence type="ECO:0000259" key="2">
    <source>
        <dbReference type="PROSITE" id="PS50304"/>
    </source>
</evidence>
<accession>A0A2N8ULK6</accession>
<feature type="region of interest" description="Disordered" evidence="1">
    <location>
        <begin position="45"/>
        <end position="98"/>
    </location>
</feature>
<dbReference type="PANTHER" id="PTHR45725">
    <property type="entry name" value="FORMIN HOMOLOGY 2 FAMILY MEMBER"/>
    <property type="match status" value="1"/>
</dbReference>
<dbReference type="PROSITE" id="PS50304">
    <property type="entry name" value="TUDOR"/>
    <property type="match status" value="1"/>
</dbReference>
<dbReference type="AlphaFoldDB" id="A0A2N8ULK6"/>
<feature type="compositionally biased region" description="Low complexity" evidence="1">
    <location>
        <begin position="56"/>
        <end position="75"/>
    </location>
</feature>
<dbReference type="EMBL" id="LT795070">
    <property type="protein sequence ID" value="SJX65373.1"/>
    <property type="molecule type" value="Genomic_DNA"/>
</dbReference>
<evidence type="ECO:0000313" key="3">
    <source>
        <dbReference type="EMBL" id="SJX65373.1"/>
    </source>
</evidence>
<feature type="region of interest" description="Disordered" evidence="1">
    <location>
        <begin position="139"/>
        <end position="271"/>
    </location>
</feature>
<name>A0A2N8ULK6_9BASI</name>
<proteinExistence type="predicted"/>
<protein>
    <submittedName>
        <fullName evidence="3">Related to splicing factor SPF30</fullName>
    </submittedName>
</protein>
<feature type="compositionally biased region" description="Basic residues" evidence="1">
    <location>
        <begin position="206"/>
        <end position="220"/>
    </location>
</feature>
<dbReference type="InterPro" id="IPR002999">
    <property type="entry name" value="Tudor"/>
</dbReference>
<feature type="compositionally biased region" description="Pro residues" evidence="1">
    <location>
        <begin position="149"/>
        <end position="199"/>
    </location>
</feature>
<dbReference type="Proteomes" id="UP000239563">
    <property type="component" value="Chromosome XVII"/>
</dbReference>
<dbReference type="PANTHER" id="PTHR45725:SF1">
    <property type="entry name" value="DISHEVELLED ASSOCIATED ACTIVATOR OF MORPHOGENESIS, ISOFORM D"/>
    <property type="match status" value="1"/>
</dbReference>